<sequence>MISELSKSVKATLYDRVASPVSGMFLLSWVVWNWKLCLILFFSDYDVDRKITLISANYLNNYDNFYYPVMSTAVLVFLYPLISVLPAQVWEWANAYKSKIKHRYSLEVPLTVAQSIAIRQELQQEKLQLNGIVDEFRLRYEHEKTISAELSQQMSTLQAELNRYKEDPQLVVESLADNDEFSAAFSISTWHADINNRILGMNDGQKTTLKELIPQADWLKVSETNRKMIGKQFKQMVDRGDFIGLQALPEKTSSNEQLYVKVM</sequence>
<feature type="transmembrane region" description="Helical" evidence="2">
    <location>
        <begin position="21"/>
        <end position="45"/>
    </location>
</feature>
<dbReference type="Proteomes" id="UP000683493">
    <property type="component" value="Chromosome"/>
</dbReference>
<dbReference type="GO" id="GO:0003677">
    <property type="term" value="F:DNA binding"/>
    <property type="evidence" value="ECO:0007669"/>
    <property type="project" value="UniProtKB-KW"/>
</dbReference>
<evidence type="ECO:0000313" key="4">
    <source>
        <dbReference type="Proteomes" id="UP000683493"/>
    </source>
</evidence>
<name>A0ABX8JK31_9BACT</name>
<feature type="transmembrane region" description="Helical" evidence="2">
    <location>
        <begin position="65"/>
        <end position="93"/>
    </location>
</feature>
<accession>A0ABX8JK31</accession>
<dbReference type="EMBL" id="CP076724">
    <property type="protein sequence ID" value="QWV98658.1"/>
    <property type="molecule type" value="Genomic_DNA"/>
</dbReference>
<reference evidence="3 4" key="1">
    <citation type="submission" date="2021-06" db="EMBL/GenBank/DDBJ databases">
        <title>Gemonas diversity in paddy soil.</title>
        <authorList>
            <person name="Liu G."/>
        </authorList>
    </citation>
    <scope>NUCLEOTIDE SEQUENCE [LARGE SCALE GENOMIC DNA]</scope>
    <source>
        <strain evidence="3 4">RG29</strain>
    </source>
</reference>
<gene>
    <name evidence="3" type="ORF">KP005_05050</name>
</gene>
<protein>
    <submittedName>
        <fullName evidence="3">Single-stranded DNA-binding protein</fullName>
    </submittedName>
</protein>
<dbReference type="InterPro" id="IPR010813">
    <property type="entry name" value="DUF1413"/>
</dbReference>
<evidence type="ECO:0000313" key="3">
    <source>
        <dbReference type="EMBL" id="QWV98658.1"/>
    </source>
</evidence>
<organism evidence="3 4">
    <name type="scientific">Geomonas diazotrophica</name>
    <dbReference type="NCBI Taxonomy" id="2843197"/>
    <lineage>
        <taxon>Bacteria</taxon>
        <taxon>Pseudomonadati</taxon>
        <taxon>Thermodesulfobacteriota</taxon>
        <taxon>Desulfuromonadia</taxon>
        <taxon>Geobacterales</taxon>
        <taxon>Geobacteraceae</taxon>
        <taxon>Geomonas</taxon>
    </lineage>
</organism>
<keyword evidence="2" id="KW-1133">Transmembrane helix</keyword>
<feature type="coiled-coil region" evidence="1">
    <location>
        <begin position="119"/>
        <end position="167"/>
    </location>
</feature>
<keyword evidence="1" id="KW-0175">Coiled coil</keyword>
<keyword evidence="2" id="KW-0812">Transmembrane</keyword>
<keyword evidence="3" id="KW-0238">DNA-binding</keyword>
<keyword evidence="2" id="KW-0472">Membrane</keyword>
<evidence type="ECO:0000256" key="2">
    <source>
        <dbReference type="SAM" id="Phobius"/>
    </source>
</evidence>
<proteinExistence type="predicted"/>
<evidence type="ECO:0000256" key="1">
    <source>
        <dbReference type="SAM" id="Coils"/>
    </source>
</evidence>
<keyword evidence="4" id="KW-1185">Reference proteome</keyword>
<dbReference type="Pfam" id="PF07205">
    <property type="entry name" value="DUF1413"/>
    <property type="match status" value="1"/>
</dbReference>